<dbReference type="InterPro" id="IPR003832">
    <property type="entry name" value="DUF212"/>
</dbReference>
<keyword evidence="1" id="KW-0812">Transmembrane</keyword>
<dbReference type="PANTHER" id="PTHR31446">
    <property type="entry name" value="ACID PHOSPHATASE/VANADIUM-DEPENDENT HALOPEROXIDASE-RELATED PROTEIN"/>
    <property type="match status" value="1"/>
</dbReference>
<keyword evidence="3" id="KW-1185">Reference proteome</keyword>
<keyword evidence="1" id="KW-1133">Transmembrane helix</keyword>
<dbReference type="EMBL" id="JBHUMX010000035">
    <property type="protein sequence ID" value="MFD2628985.1"/>
    <property type="molecule type" value="Genomic_DNA"/>
</dbReference>
<sequence>MDLFLNFPLWAALAAIVFAQVVKIPIRLIVTKEFKPGLAFSTGGMPSSHSAAVAALTTGVGILEGVTSTTFAVACVFSIIIMFDASGVRRQAGEQAVVLNQLIKDFQMFVDGAKDWNKKEEFEKRQELKELLGHQPIEVFFGGLSGVLIAFLLYPLY</sequence>
<evidence type="ECO:0000313" key="3">
    <source>
        <dbReference type="Proteomes" id="UP001597451"/>
    </source>
</evidence>
<dbReference type="PANTHER" id="PTHR31446:SF29">
    <property type="entry name" value="ACID PHOSPHATASE_VANADIUM-DEPENDENT HALOPEROXIDASE-RELATED PROTEIN"/>
    <property type="match status" value="1"/>
</dbReference>
<evidence type="ECO:0000313" key="2">
    <source>
        <dbReference type="EMBL" id="MFD2628985.1"/>
    </source>
</evidence>
<feature type="transmembrane region" description="Helical" evidence="1">
    <location>
        <begin position="51"/>
        <end position="83"/>
    </location>
</feature>
<keyword evidence="1" id="KW-0472">Membrane</keyword>
<evidence type="ECO:0000256" key="1">
    <source>
        <dbReference type="SAM" id="Phobius"/>
    </source>
</evidence>
<dbReference type="RefSeq" id="WP_379561749.1">
    <property type="nucleotide sequence ID" value="NZ_JBHUMX010000035.1"/>
</dbReference>
<dbReference type="Proteomes" id="UP001597451">
    <property type="component" value="Unassembled WGS sequence"/>
</dbReference>
<organism evidence="2 3">
    <name type="scientific">Oceanobacillus kapialis</name>
    <dbReference type="NCBI Taxonomy" id="481353"/>
    <lineage>
        <taxon>Bacteria</taxon>
        <taxon>Bacillati</taxon>
        <taxon>Bacillota</taxon>
        <taxon>Bacilli</taxon>
        <taxon>Bacillales</taxon>
        <taxon>Bacillaceae</taxon>
        <taxon>Oceanobacillus</taxon>
    </lineage>
</organism>
<proteinExistence type="predicted"/>
<protein>
    <submittedName>
        <fullName evidence="2">Divergent PAP2 family protein</fullName>
    </submittedName>
</protein>
<accession>A0ABW5Q0Q8</accession>
<dbReference type="Pfam" id="PF02681">
    <property type="entry name" value="DUF212"/>
    <property type="match status" value="1"/>
</dbReference>
<reference evidence="3" key="1">
    <citation type="journal article" date="2019" name="Int. J. Syst. Evol. Microbiol.">
        <title>The Global Catalogue of Microorganisms (GCM) 10K type strain sequencing project: providing services to taxonomists for standard genome sequencing and annotation.</title>
        <authorList>
            <consortium name="The Broad Institute Genomics Platform"/>
            <consortium name="The Broad Institute Genome Sequencing Center for Infectious Disease"/>
            <person name="Wu L."/>
            <person name="Ma J."/>
        </authorList>
    </citation>
    <scope>NUCLEOTIDE SEQUENCE [LARGE SCALE GENOMIC DNA]</scope>
    <source>
        <strain evidence="3">TISTR 1858</strain>
    </source>
</reference>
<name>A0ABW5Q0Q8_9BACI</name>
<feature type="transmembrane region" description="Helical" evidence="1">
    <location>
        <begin position="139"/>
        <end position="156"/>
    </location>
</feature>
<comment type="caution">
    <text evidence="2">The sequence shown here is derived from an EMBL/GenBank/DDBJ whole genome shotgun (WGS) entry which is preliminary data.</text>
</comment>
<gene>
    <name evidence="2" type="ORF">ACFSUN_09370</name>
</gene>